<keyword evidence="3" id="KW-1185">Reference proteome</keyword>
<feature type="compositionally biased region" description="Polar residues" evidence="1">
    <location>
        <begin position="100"/>
        <end position="120"/>
    </location>
</feature>
<feature type="region of interest" description="Disordered" evidence="1">
    <location>
        <begin position="17"/>
        <end position="68"/>
    </location>
</feature>
<accession>A0A8E0VCF2</accession>
<dbReference type="EMBL" id="LUCM01011767">
    <property type="protein sequence ID" value="KAA0183489.1"/>
    <property type="molecule type" value="Genomic_DNA"/>
</dbReference>
<comment type="caution">
    <text evidence="2">The sequence shown here is derived from an EMBL/GenBank/DDBJ whole genome shotgun (WGS) entry which is preliminary data.</text>
</comment>
<protein>
    <submittedName>
        <fullName evidence="2">Uncharacterized protein</fullName>
    </submittedName>
</protein>
<dbReference type="Proteomes" id="UP000728185">
    <property type="component" value="Unassembled WGS sequence"/>
</dbReference>
<organism evidence="2 3">
    <name type="scientific">Fasciolopsis buskii</name>
    <dbReference type="NCBI Taxonomy" id="27845"/>
    <lineage>
        <taxon>Eukaryota</taxon>
        <taxon>Metazoa</taxon>
        <taxon>Spiralia</taxon>
        <taxon>Lophotrochozoa</taxon>
        <taxon>Platyhelminthes</taxon>
        <taxon>Trematoda</taxon>
        <taxon>Digenea</taxon>
        <taxon>Plagiorchiida</taxon>
        <taxon>Echinostomata</taxon>
        <taxon>Echinostomatoidea</taxon>
        <taxon>Fasciolidae</taxon>
        <taxon>Fasciolopsis</taxon>
    </lineage>
</organism>
<feature type="compositionally biased region" description="Polar residues" evidence="1">
    <location>
        <begin position="130"/>
        <end position="139"/>
    </location>
</feature>
<reference evidence="2" key="1">
    <citation type="submission" date="2019-05" db="EMBL/GenBank/DDBJ databases">
        <title>Annotation for the trematode Fasciolopsis buski.</title>
        <authorList>
            <person name="Choi Y.-J."/>
        </authorList>
    </citation>
    <scope>NUCLEOTIDE SEQUENCE</scope>
    <source>
        <strain evidence="2">HT</strain>
        <tissue evidence="2">Whole worm</tissue>
    </source>
</reference>
<evidence type="ECO:0000313" key="2">
    <source>
        <dbReference type="EMBL" id="KAA0183489.1"/>
    </source>
</evidence>
<feature type="region of interest" description="Disordered" evidence="1">
    <location>
        <begin position="100"/>
        <end position="149"/>
    </location>
</feature>
<gene>
    <name evidence="2" type="ORF">FBUS_09915</name>
</gene>
<evidence type="ECO:0000256" key="1">
    <source>
        <dbReference type="SAM" id="MobiDB-lite"/>
    </source>
</evidence>
<evidence type="ECO:0000313" key="3">
    <source>
        <dbReference type="Proteomes" id="UP000728185"/>
    </source>
</evidence>
<dbReference type="AlphaFoldDB" id="A0A8E0VCF2"/>
<dbReference type="OrthoDB" id="6241320at2759"/>
<proteinExistence type="predicted"/>
<name>A0A8E0VCF2_9TREM</name>
<sequence length="973" mass="104250">MLISVKRLSKVKRINRTRSASSLSAHPDHEGHVINKASIDLSPRDDSSHTTSSPMCEEEEADDFHGSGSIEAEEFEDDEIDESEGANEDDSTTIVVSTAGRVSSKSADAHRSVNSLSGPQVLNIGRPSRVHSSTQTLSRPDTPVGPRDQCETSIGYYTAQNREAQKIPQTLPSGFSLSACDRHFNFGQYLQESCANNPLDVFRYNSVITDHGNVPRLPPFLTSRIQTNSSHCRSEVDNDSRAINSSVHTAPVSGHASPENTLITVSTTATESLAVPNITPVCPLRPHPSTASMFYAASPSLSFATASGATAAASAASGADVTGGDLISSRITESANWSNPPGLVRPSLIHSPYNLPLSTTQPHHAFSGLPLTCPLHPHSAGSSDVRSTQTISKTESDQLTAEVVAISTASLPSLQPASRFRKARIHETVEQWCHGRLSVHDCHLKAVPDWVLDLQKKAPVLDQDISNALSQRVNCLSCLEQKVLDRTGLQQAAGTTSQKVINDAYACSGQSKVDESYLRRVLTRGPPKSNLFSFWDGGARVYCRLPKSSRLCIPPGLSVSNLPPQPEDGDIFVHKNLTGAGESDEMNAEPVDGSNKVLPDSTTNFNEESHMIGASIPEDVSPAPTILLPSINADPATAYLRRHQITAGVQLGYISAHQESLIKAGDSISADELSLPLSDVAQSSTGSTDYTNHSSHRELPSFQANRVMTDQYGGENIHMQEPESFLVRKRPILESLPVTVPPTSPTFMDSGLGLSCPSGMADGKHSKLASHTTVNGSELTDIPPVQPKIQRIMNGEYVPSVPSGNCAVSGYHNTMPHLVANGIPDPRSDSVKPSSLSSPTASFRSAVPYSHCSEATALLLESVPPVTNAMNGDLGATVMSSSLHSNKSTERYNHKAFLKRSAYVSGSSSRTIPPVKVNANSGVEGDQSQDTNLSDLFSSRLEARINESLVSLNLLRGLLSDISYSISMLKFTI</sequence>